<reference evidence="1 2" key="1">
    <citation type="submission" date="2019-06" db="EMBL/GenBank/DDBJ databases">
        <title>Genome Sequence of the Brown Rot Fungal Pathogen Monilinia laxa.</title>
        <authorList>
            <person name="De Miccolis Angelini R.M."/>
            <person name="Landi L."/>
            <person name="Abate D."/>
            <person name="Pollastro S."/>
            <person name="Romanazzi G."/>
            <person name="Faretra F."/>
        </authorList>
    </citation>
    <scope>NUCLEOTIDE SEQUENCE [LARGE SCALE GENOMIC DNA]</scope>
    <source>
        <strain evidence="1 2">Mlax316</strain>
    </source>
</reference>
<sequence length="68" mass="7962">MLTSPNRRITPHSIVTNISSIALWLCTSNRINDKRKANLDNKNKTKIATSIYFFQALIFDFRDIQRYS</sequence>
<gene>
    <name evidence="1" type="ORF">EYC80_007096</name>
</gene>
<dbReference type="Proteomes" id="UP000326757">
    <property type="component" value="Unassembled WGS sequence"/>
</dbReference>
<comment type="caution">
    <text evidence="1">The sequence shown here is derived from an EMBL/GenBank/DDBJ whole genome shotgun (WGS) entry which is preliminary data.</text>
</comment>
<accession>A0A5N6K0K1</accession>
<evidence type="ECO:0000313" key="1">
    <source>
        <dbReference type="EMBL" id="KAB8295167.1"/>
    </source>
</evidence>
<name>A0A5N6K0K1_MONLA</name>
<evidence type="ECO:0000313" key="2">
    <source>
        <dbReference type="Proteomes" id="UP000326757"/>
    </source>
</evidence>
<protein>
    <submittedName>
        <fullName evidence="1">Uncharacterized protein</fullName>
    </submittedName>
</protein>
<proteinExistence type="predicted"/>
<organism evidence="1 2">
    <name type="scientific">Monilinia laxa</name>
    <name type="common">Brown rot fungus</name>
    <name type="synonym">Sclerotinia laxa</name>
    <dbReference type="NCBI Taxonomy" id="61186"/>
    <lineage>
        <taxon>Eukaryota</taxon>
        <taxon>Fungi</taxon>
        <taxon>Dikarya</taxon>
        <taxon>Ascomycota</taxon>
        <taxon>Pezizomycotina</taxon>
        <taxon>Leotiomycetes</taxon>
        <taxon>Helotiales</taxon>
        <taxon>Sclerotiniaceae</taxon>
        <taxon>Monilinia</taxon>
    </lineage>
</organism>
<dbReference type="EMBL" id="VIGI01000010">
    <property type="protein sequence ID" value="KAB8295167.1"/>
    <property type="molecule type" value="Genomic_DNA"/>
</dbReference>
<dbReference type="AlphaFoldDB" id="A0A5N6K0K1"/>
<keyword evidence="2" id="KW-1185">Reference proteome</keyword>